<proteinExistence type="predicted"/>
<dbReference type="OrthoDB" id="834695at2"/>
<keyword evidence="3" id="KW-1185">Reference proteome</keyword>
<feature type="compositionally biased region" description="Basic and acidic residues" evidence="1">
    <location>
        <begin position="157"/>
        <end position="169"/>
    </location>
</feature>
<evidence type="ECO:0000313" key="3">
    <source>
        <dbReference type="Proteomes" id="UP000184612"/>
    </source>
</evidence>
<reference evidence="2 3" key="1">
    <citation type="submission" date="2016-12" db="EMBL/GenBank/DDBJ databases">
        <authorList>
            <person name="Song W.-J."/>
            <person name="Kurnit D.M."/>
        </authorList>
    </citation>
    <scope>NUCLEOTIDE SEQUENCE [LARGE SCALE GENOMIC DNA]</scope>
    <source>
        <strain evidence="2 3">DSM 12503</strain>
    </source>
</reference>
<accession>A0A1M7YEC4</accession>
<sequence>MNKRVYGVIGISSIMANWNADFSGYPKTTSDGSVFGSDKALKYPMKKMWENEGEKVLYIKSLKLSNDKKKEDITLVPRSLKERYEQLFQIEDLSKSTDAGQIIRNLFKAIDVKNFGATFAEKPSNISITGAVQIGQGFNKYEDTSTEEQQILSPFRDASKDSQKEEEAKSSTLGTKIVSKEAHYVYPFTINPSAYQGYVEMGVTEGYTEEDYLRFKKTALTSATSYATNSKVGCENELAVFVETKPEVYLPNLSEYVRFEKIPNITKEKGSAEKESENRPESKAANEIYLQFGALLKDLADSILKVEIYYNPYTTKLVADIPEAKRFNIFTQKEV</sequence>
<name>A0A1M7YEC4_9FIRM</name>
<dbReference type="Pfam" id="PF05107">
    <property type="entry name" value="Cas_Cas7"/>
    <property type="match status" value="1"/>
</dbReference>
<organism evidence="2 3">
    <name type="scientific">Anaerocolumna xylanovorans DSM 12503</name>
    <dbReference type="NCBI Taxonomy" id="1121345"/>
    <lineage>
        <taxon>Bacteria</taxon>
        <taxon>Bacillati</taxon>
        <taxon>Bacillota</taxon>
        <taxon>Clostridia</taxon>
        <taxon>Lachnospirales</taxon>
        <taxon>Lachnospiraceae</taxon>
        <taxon>Anaerocolumna</taxon>
    </lineage>
</organism>
<evidence type="ECO:0000313" key="2">
    <source>
        <dbReference type="EMBL" id="SHO50987.1"/>
    </source>
</evidence>
<dbReference type="EMBL" id="FRFD01000008">
    <property type="protein sequence ID" value="SHO50987.1"/>
    <property type="molecule type" value="Genomic_DNA"/>
</dbReference>
<dbReference type="InterPro" id="IPR006482">
    <property type="entry name" value="Cas7_Csh2/Csh2"/>
</dbReference>
<protein>
    <submittedName>
        <fullName evidence="2">CRISPR-associated protein Csh2</fullName>
    </submittedName>
</protein>
<dbReference type="Proteomes" id="UP000184612">
    <property type="component" value="Unassembled WGS sequence"/>
</dbReference>
<evidence type="ECO:0000256" key="1">
    <source>
        <dbReference type="SAM" id="MobiDB-lite"/>
    </source>
</evidence>
<dbReference type="GO" id="GO:0043571">
    <property type="term" value="P:maintenance of CRISPR repeat elements"/>
    <property type="evidence" value="ECO:0007669"/>
    <property type="project" value="InterPro"/>
</dbReference>
<gene>
    <name evidence="2" type="ORF">SAMN02745217_03004</name>
</gene>
<dbReference type="STRING" id="1121345.SAMN02745217_03004"/>
<feature type="region of interest" description="Disordered" evidence="1">
    <location>
        <begin position="153"/>
        <end position="172"/>
    </location>
</feature>
<dbReference type="RefSeq" id="WP_073589649.1">
    <property type="nucleotide sequence ID" value="NZ_FRFD01000008.1"/>
</dbReference>
<dbReference type="AlphaFoldDB" id="A0A1M7YEC4"/>